<dbReference type="InterPro" id="IPR003593">
    <property type="entry name" value="AAA+_ATPase"/>
</dbReference>
<dbReference type="GO" id="GO:0016887">
    <property type="term" value="F:ATP hydrolysis activity"/>
    <property type="evidence" value="ECO:0007669"/>
    <property type="project" value="InterPro"/>
</dbReference>
<dbReference type="AlphaFoldDB" id="A0A426FN54"/>
<dbReference type="Pfam" id="PF13304">
    <property type="entry name" value="AAA_21"/>
    <property type="match status" value="1"/>
</dbReference>
<name>A0A426FN54_9BURK</name>
<dbReference type="InterPro" id="IPR051396">
    <property type="entry name" value="Bact_Antivir_Def_Nuclease"/>
</dbReference>
<dbReference type="InterPro" id="IPR027417">
    <property type="entry name" value="P-loop_NTPase"/>
</dbReference>
<dbReference type="SMART" id="SM00382">
    <property type="entry name" value="AAA"/>
    <property type="match status" value="1"/>
</dbReference>
<gene>
    <name evidence="2" type="ORF">EHV23_12010</name>
</gene>
<evidence type="ECO:0000259" key="1">
    <source>
        <dbReference type="SMART" id="SM00382"/>
    </source>
</evidence>
<dbReference type="InterPro" id="IPR003959">
    <property type="entry name" value="ATPase_AAA_core"/>
</dbReference>
<dbReference type="SUPFAM" id="SSF52540">
    <property type="entry name" value="P-loop containing nucleoside triphosphate hydrolases"/>
    <property type="match status" value="1"/>
</dbReference>
<evidence type="ECO:0000313" key="3">
    <source>
        <dbReference type="Proteomes" id="UP000270261"/>
    </source>
</evidence>
<feature type="domain" description="AAA+ ATPase" evidence="1">
    <location>
        <begin position="26"/>
        <end position="348"/>
    </location>
</feature>
<dbReference type="GO" id="GO:0005524">
    <property type="term" value="F:ATP binding"/>
    <property type="evidence" value="ECO:0007669"/>
    <property type="project" value="InterPro"/>
</dbReference>
<evidence type="ECO:0000313" key="2">
    <source>
        <dbReference type="EMBL" id="RRN44099.1"/>
    </source>
</evidence>
<comment type="caution">
    <text evidence="2">The sequence shown here is derived from an EMBL/GenBank/DDBJ whole genome shotgun (WGS) entry which is preliminary data.</text>
</comment>
<dbReference type="EMBL" id="RRUE01000002">
    <property type="protein sequence ID" value="RRN44099.1"/>
    <property type="molecule type" value="Genomic_DNA"/>
</dbReference>
<dbReference type="Gene3D" id="3.40.50.300">
    <property type="entry name" value="P-loop containing nucleotide triphosphate hydrolases"/>
    <property type="match status" value="2"/>
</dbReference>
<protein>
    <submittedName>
        <fullName evidence="2">AAA family ATPase</fullName>
    </submittedName>
</protein>
<keyword evidence="3" id="KW-1185">Reference proteome</keyword>
<dbReference type="PANTHER" id="PTHR43581:SF2">
    <property type="entry name" value="EXCINUCLEASE ATPASE SUBUNIT"/>
    <property type="match status" value="1"/>
</dbReference>
<accession>A0A426FN54</accession>
<proteinExistence type="predicted"/>
<dbReference type="Proteomes" id="UP000270261">
    <property type="component" value="Unassembled WGS sequence"/>
</dbReference>
<sequence>MPFMSKITHLRLDNFTSFAAFDQPLSSGVNILIGANGTGKTHLLKTLYAACAVTVGEDRDKGFALKLRNVFNPHEGNIGRLVRRGMRGQVKHAGGGAEPAGRSHGPDAQGFLMQETLQPVAGTQHVCTDAAADGDARVSVTRQGNASLSARFSAETVRAETVHVTGQGDWEREELSSVYIPVKEMLAHAPGFLSTAARREIAFEEVYLDVIKRAFLPRLKGPLDAAWQQLLDGLQAAIAGQVVTRGEHFFLKDAQGELEFTLLAEGLRKLALVSLLVQNGTLFNGSVLFWDEPEANLNPALLGLVVDVLLRLQRMGVQVFLATHNYVLLKEFDLRSREQDQIRYLSLFRDEMGAVQTLASDDLSGVDPNLIIDTYTSLYDREMARSLGMDMGQISDGMVREPSRR</sequence>
<dbReference type="PANTHER" id="PTHR43581">
    <property type="entry name" value="ATP/GTP PHOSPHATASE"/>
    <property type="match status" value="1"/>
</dbReference>
<reference evidence="2 3" key="1">
    <citation type="submission" date="2018-11" db="EMBL/GenBank/DDBJ databases">
        <title>Genome sequencing of Lautropia sp. KCOM 2505 (= ChDC F240).</title>
        <authorList>
            <person name="Kook J.-K."/>
            <person name="Park S.-N."/>
            <person name="Lim Y.K."/>
        </authorList>
    </citation>
    <scope>NUCLEOTIDE SEQUENCE [LARGE SCALE GENOMIC DNA]</scope>
    <source>
        <strain evidence="2 3">KCOM 2505</strain>
    </source>
</reference>
<organism evidence="2 3">
    <name type="scientific">Lautropia dentalis</name>
    <dbReference type="NCBI Taxonomy" id="2490857"/>
    <lineage>
        <taxon>Bacteria</taxon>
        <taxon>Pseudomonadati</taxon>
        <taxon>Pseudomonadota</taxon>
        <taxon>Betaproteobacteria</taxon>
        <taxon>Burkholderiales</taxon>
        <taxon>Burkholderiaceae</taxon>
        <taxon>Lautropia</taxon>
    </lineage>
</organism>